<reference evidence="1 2" key="1">
    <citation type="submission" date="2017-01" db="EMBL/GenBank/DDBJ databases">
        <title>Genome sequencing of Rhodoferax fermentans JCM 7819.</title>
        <authorList>
            <person name="Kim Y.J."/>
            <person name="Farh M.E.-A."/>
            <person name="Yang D.-C."/>
        </authorList>
    </citation>
    <scope>NUCLEOTIDE SEQUENCE [LARGE SCALE GENOMIC DNA]</scope>
    <source>
        <strain evidence="1 2">JCM 7819</strain>
    </source>
</reference>
<evidence type="ECO:0000313" key="1">
    <source>
        <dbReference type="EMBL" id="OOV05866.1"/>
    </source>
</evidence>
<sequence>MFDVATRPQPNSNDAASVFGVPFDWRLVTPGPAVAYPWKDFAQPNGVPVVYADVLSTYSVELEDTLQTAIILSLFSDRRATVDDTLPLNETDRRGWVGDEFSSDDFDTRADAWGSRLWLCYYGKAGVGVLEAARFAAQESLDWLVRDGIADRVTVTAQWAGERGDRLAVRPMIYKPDQVRPVYDVLWGTSIKRLTQ</sequence>
<comment type="caution">
    <text evidence="1">The sequence shown here is derived from an EMBL/GenBank/DDBJ whole genome shotgun (WGS) entry which is preliminary data.</text>
</comment>
<keyword evidence="2" id="KW-1185">Reference proteome</keyword>
<dbReference type="OrthoDB" id="5677166at2"/>
<dbReference type="AlphaFoldDB" id="A0A1T1AP15"/>
<dbReference type="Pfam" id="PF07409">
    <property type="entry name" value="GP46"/>
    <property type="match status" value="1"/>
</dbReference>
<organism evidence="1 2">
    <name type="scientific">Rhodoferax fermentans</name>
    <dbReference type="NCBI Taxonomy" id="28066"/>
    <lineage>
        <taxon>Bacteria</taxon>
        <taxon>Pseudomonadati</taxon>
        <taxon>Pseudomonadota</taxon>
        <taxon>Betaproteobacteria</taxon>
        <taxon>Burkholderiales</taxon>
        <taxon>Comamonadaceae</taxon>
        <taxon>Rhodoferax</taxon>
    </lineage>
</organism>
<dbReference type="RefSeq" id="WP_078363646.1">
    <property type="nucleotide sequence ID" value="NZ_MTJN01000002.1"/>
</dbReference>
<evidence type="ECO:0000313" key="2">
    <source>
        <dbReference type="Proteomes" id="UP000190750"/>
    </source>
</evidence>
<gene>
    <name evidence="1" type="ORF">RF819_03295</name>
</gene>
<dbReference type="Proteomes" id="UP000190750">
    <property type="component" value="Unassembled WGS sequence"/>
</dbReference>
<dbReference type="STRING" id="28066.RF819_03295"/>
<proteinExistence type="predicted"/>
<name>A0A1T1AP15_RHOFE</name>
<evidence type="ECO:0008006" key="3">
    <source>
        <dbReference type="Google" id="ProtNLM"/>
    </source>
</evidence>
<protein>
    <recommendedName>
        <fullName evidence="3">Phage tail protein</fullName>
    </recommendedName>
</protein>
<dbReference type="InterPro" id="IPR010877">
    <property type="entry name" value="Phage_Mu_Gp46"/>
</dbReference>
<dbReference type="EMBL" id="MTJN01000002">
    <property type="protein sequence ID" value="OOV05866.1"/>
    <property type="molecule type" value="Genomic_DNA"/>
</dbReference>
<accession>A0A1T1AP15</accession>